<dbReference type="AlphaFoldDB" id="A0A9D7SY00"/>
<dbReference type="InterPro" id="IPR050266">
    <property type="entry name" value="AB_hydrolase_sf"/>
</dbReference>
<sequence>MELFTKEESGYKYIETDPGNNTTLLLLHGLFGALSNFKSIIDHFNGRANVVVPLLPIFELPLRKLSVTGLVDHVNQFVRFKNYTSVNLVGNSLGGHVAILFALDRPDILRSMTLTGSSGLFEAALGSTFPKRGNYDFVQKKTETTFYDPAVATKELVDEVYDIVNDRNKAIRVIAIAKSAIRHNIGDRLHSIIRPVLLVWGKDDTITPAFVGEKFHELLPDSRLFLLDKCGHAPMMEHPDEFNKLLYEFLVEVKEI</sequence>
<dbReference type="EMBL" id="JADKGY010000008">
    <property type="protein sequence ID" value="MBK9982894.1"/>
    <property type="molecule type" value="Genomic_DNA"/>
</dbReference>
<dbReference type="SUPFAM" id="SSF53474">
    <property type="entry name" value="alpha/beta-Hydrolases"/>
    <property type="match status" value="1"/>
</dbReference>
<keyword evidence="2" id="KW-0378">Hydrolase</keyword>
<dbReference type="PANTHER" id="PTHR43798:SF33">
    <property type="entry name" value="HYDROLASE, PUTATIVE (AFU_ORTHOLOGUE AFUA_2G14860)-RELATED"/>
    <property type="match status" value="1"/>
</dbReference>
<name>A0A9D7SY00_9BACT</name>
<comment type="caution">
    <text evidence="2">The sequence shown here is derived from an EMBL/GenBank/DDBJ whole genome shotgun (WGS) entry which is preliminary data.</text>
</comment>
<dbReference type="InterPro" id="IPR000073">
    <property type="entry name" value="AB_hydrolase_1"/>
</dbReference>
<dbReference type="Gene3D" id="3.40.50.1820">
    <property type="entry name" value="alpha/beta hydrolase"/>
    <property type="match status" value="1"/>
</dbReference>
<dbReference type="Pfam" id="PF00561">
    <property type="entry name" value="Abhydrolase_1"/>
    <property type="match status" value="1"/>
</dbReference>
<evidence type="ECO:0000313" key="3">
    <source>
        <dbReference type="Proteomes" id="UP000808337"/>
    </source>
</evidence>
<accession>A0A9D7SY00</accession>
<evidence type="ECO:0000259" key="1">
    <source>
        <dbReference type="Pfam" id="PF00561"/>
    </source>
</evidence>
<protein>
    <submittedName>
        <fullName evidence="2">Alpha/beta hydrolase</fullName>
    </submittedName>
</protein>
<feature type="domain" description="AB hydrolase-1" evidence="1">
    <location>
        <begin position="23"/>
        <end position="239"/>
    </location>
</feature>
<reference evidence="2 3" key="1">
    <citation type="submission" date="2020-10" db="EMBL/GenBank/DDBJ databases">
        <title>Connecting structure to function with the recovery of over 1000 high-quality activated sludge metagenome-assembled genomes encoding full-length rRNA genes using long-read sequencing.</title>
        <authorList>
            <person name="Singleton C.M."/>
            <person name="Petriglieri F."/>
            <person name="Kristensen J.M."/>
            <person name="Kirkegaard R.H."/>
            <person name="Michaelsen T.Y."/>
            <person name="Andersen M.H."/>
            <person name="Karst S.M."/>
            <person name="Dueholm M.S."/>
            <person name="Nielsen P.H."/>
            <person name="Albertsen M."/>
        </authorList>
    </citation>
    <scope>NUCLEOTIDE SEQUENCE [LARGE SCALE GENOMIC DNA]</scope>
    <source>
        <strain evidence="2">Ribe_18-Q3-R11-54_MAXAC.273</strain>
    </source>
</reference>
<organism evidence="2 3">
    <name type="scientific">Candidatus Opimibacter skivensis</name>
    <dbReference type="NCBI Taxonomy" id="2982028"/>
    <lineage>
        <taxon>Bacteria</taxon>
        <taxon>Pseudomonadati</taxon>
        <taxon>Bacteroidota</taxon>
        <taxon>Saprospiria</taxon>
        <taxon>Saprospirales</taxon>
        <taxon>Saprospiraceae</taxon>
        <taxon>Candidatus Opimibacter</taxon>
    </lineage>
</organism>
<gene>
    <name evidence="2" type="ORF">IPP15_10825</name>
</gene>
<proteinExistence type="predicted"/>
<dbReference type="Proteomes" id="UP000808337">
    <property type="component" value="Unassembled WGS sequence"/>
</dbReference>
<evidence type="ECO:0000313" key="2">
    <source>
        <dbReference type="EMBL" id="MBK9982894.1"/>
    </source>
</evidence>
<dbReference type="GO" id="GO:0016020">
    <property type="term" value="C:membrane"/>
    <property type="evidence" value="ECO:0007669"/>
    <property type="project" value="TreeGrafter"/>
</dbReference>
<dbReference type="PANTHER" id="PTHR43798">
    <property type="entry name" value="MONOACYLGLYCEROL LIPASE"/>
    <property type="match status" value="1"/>
</dbReference>
<dbReference type="PRINTS" id="PR00111">
    <property type="entry name" value="ABHYDROLASE"/>
</dbReference>
<dbReference type="InterPro" id="IPR029058">
    <property type="entry name" value="AB_hydrolase_fold"/>
</dbReference>
<dbReference type="GO" id="GO:0016787">
    <property type="term" value="F:hydrolase activity"/>
    <property type="evidence" value="ECO:0007669"/>
    <property type="project" value="UniProtKB-KW"/>
</dbReference>